<dbReference type="SUPFAM" id="SSF53335">
    <property type="entry name" value="S-adenosyl-L-methionine-dependent methyltransferases"/>
    <property type="match status" value="1"/>
</dbReference>
<dbReference type="InterPro" id="IPR029063">
    <property type="entry name" value="SAM-dependent_MTases_sf"/>
</dbReference>
<dbReference type="InterPro" id="IPR050390">
    <property type="entry name" value="C5-Methyltransferase"/>
</dbReference>
<dbReference type="Pfam" id="PF00145">
    <property type="entry name" value="DNA_methylase"/>
    <property type="match status" value="2"/>
</dbReference>
<dbReference type="EC" id="2.1.1.37" evidence="1"/>
<keyword evidence="2 6" id="KW-0489">Methyltransferase</keyword>
<dbReference type="Gene3D" id="3.40.50.150">
    <property type="entry name" value="Vaccinia Virus protein VP39"/>
    <property type="match status" value="1"/>
</dbReference>
<dbReference type="InterPro" id="IPR001525">
    <property type="entry name" value="C5_MeTfrase"/>
</dbReference>
<comment type="caution">
    <text evidence="7">The sequence shown here is derived from an EMBL/GenBank/DDBJ whole genome shotgun (WGS) entry which is preliminary data.</text>
</comment>
<evidence type="ECO:0000256" key="5">
    <source>
        <dbReference type="ARBA" id="ARBA00022747"/>
    </source>
</evidence>
<sequence length="322" mass="34335">MSPRFSSLEICAGAGGQALGLEAAGFDPVLLLDDDPHACGTLSTNRPHWRILRADLKDFVGTEHSGVADVDLLSGGLPSAPFAVAGRQRGAADDRDLLRAAIFLAMDVRPRAIMLESTPNLLTNPRFADARSFVGEELSHMGYRWDYRVLDARDFGVPQTRRSGIIVALLPSDFDRFVWPVGGRSAPTVGEVLRVSMGSRGWPDAESWALSADQVAPTIVGGSKRHGGADLGPTGTKRAWLTLGVDGSGLGDQVPGSEFVLAPELGREGLPKLTVDQVKRLQALPDDWWISGRKTPAYRQVAQALPPPVAEAVGRSLAAAFA</sequence>
<keyword evidence="4 6" id="KW-0949">S-adenosyl-L-methionine</keyword>
<dbReference type="GO" id="GO:0008168">
    <property type="term" value="F:methyltransferase activity"/>
    <property type="evidence" value="ECO:0007669"/>
    <property type="project" value="UniProtKB-KW"/>
</dbReference>
<dbReference type="RefSeq" id="WP_343951463.1">
    <property type="nucleotide sequence ID" value="NZ_BAAAHQ010000021.1"/>
</dbReference>
<evidence type="ECO:0000256" key="3">
    <source>
        <dbReference type="ARBA" id="ARBA00022679"/>
    </source>
</evidence>
<dbReference type="PANTHER" id="PTHR10629">
    <property type="entry name" value="CYTOSINE-SPECIFIC METHYLTRANSFERASE"/>
    <property type="match status" value="1"/>
</dbReference>
<organism evidence="7 8">
    <name type="scientific">Nonomuraea longicatena</name>
    <dbReference type="NCBI Taxonomy" id="83682"/>
    <lineage>
        <taxon>Bacteria</taxon>
        <taxon>Bacillati</taxon>
        <taxon>Actinomycetota</taxon>
        <taxon>Actinomycetes</taxon>
        <taxon>Streptosporangiales</taxon>
        <taxon>Streptosporangiaceae</taxon>
        <taxon>Nonomuraea</taxon>
    </lineage>
</organism>
<name>A0ABP4AA86_9ACTN</name>
<gene>
    <name evidence="7" type="ORF">GCM10009560_40320</name>
</gene>
<dbReference type="Gene3D" id="3.90.120.10">
    <property type="entry name" value="DNA Methylase, subunit A, domain 2"/>
    <property type="match status" value="1"/>
</dbReference>
<evidence type="ECO:0000256" key="6">
    <source>
        <dbReference type="PROSITE-ProRule" id="PRU01016"/>
    </source>
</evidence>
<keyword evidence="5" id="KW-0680">Restriction system</keyword>
<dbReference type="GO" id="GO:0032259">
    <property type="term" value="P:methylation"/>
    <property type="evidence" value="ECO:0007669"/>
    <property type="project" value="UniProtKB-KW"/>
</dbReference>
<dbReference type="PRINTS" id="PR00105">
    <property type="entry name" value="C5METTRFRASE"/>
</dbReference>
<comment type="caution">
    <text evidence="6">Lacks conserved residue(s) required for the propagation of feature annotation.</text>
</comment>
<keyword evidence="8" id="KW-1185">Reference proteome</keyword>
<dbReference type="PROSITE" id="PS51679">
    <property type="entry name" value="SAM_MT_C5"/>
    <property type="match status" value="1"/>
</dbReference>
<keyword evidence="3 6" id="KW-0808">Transferase</keyword>
<dbReference type="PANTHER" id="PTHR10629:SF52">
    <property type="entry name" value="DNA (CYTOSINE-5)-METHYLTRANSFERASE 1"/>
    <property type="match status" value="1"/>
</dbReference>
<accession>A0ABP4AA86</accession>
<evidence type="ECO:0000313" key="8">
    <source>
        <dbReference type="Proteomes" id="UP001501578"/>
    </source>
</evidence>
<protein>
    <recommendedName>
        <fullName evidence="1">DNA (cytosine-5-)-methyltransferase</fullName>
        <ecNumber evidence="1">2.1.1.37</ecNumber>
    </recommendedName>
</protein>
<evidence type="ECO:0000256" key="4">
    <source>
        <dbReference type="ARBA" id="ARBA00022691"/>
    </source>
</evidence>
<reference evidence="8" key="1">
    <citation type="journal article" date="2019" name="Int. J. Syst. Evol. Microbiol.">
        <title>The Global Catalogue of Microorganisms (GCM) 10K type strain sequencing project: providing services to taxonomists for standard genome sequencing and annotation.</title>
        <authorList>
            <consortium name="The Broad Institute Genomics Platform"/>
            <consortium name="The Broad Institute Genome Sequencing Center for Infectious Disease"/>
            <person name="Wu L."/>
            <person name="Ma J."/>
        </authorList>
    </citation>
    <scope>NUCLEOTIDE SEQUENCE [LARGE SCALE GENOMIC DNA]</scope>
    <source>
        <strain evidence="8">JCM 11136</strain>
    </source>
</reference>
<evidence type="ECO:0000313" key="7">
    <source>
        <dbReference type="EMBL" id="GAA0933796.1"/>
    </source>
</evidence>
<evidence type="ECO:0000256" key="2">
    <source>
        <dbReference type="ARBA" id="ARBA00022603"/>
    </source>
</evidence>
<dbReference type="Proteomes" id="UP001501578">
    <property type="component" value="Unassembled WGS sequence"/>
</dbReference>
<dbReference type="EMBL" id="BAAAHQ010000021">
    <property type="protein sequence ID" value="GAA0933796.1"/>
    <property type="molecule type" value="Genomic_DNA"/>
</dbReference>
<evidence type="ECO:0000256" key="1">
    <source>
        <dbReference type="ARBA" id="ARBA00011975"/>
    </source>
</evidence>
<proteinExistence type="inferred from homology"/>
<comment type="similarity">
    <text evidence="6">Belongs to the class I-like SAM-binding methyltransferase superfamily. C5-methyltransferase family.</text>
</comment>